<dbReference type="EMBL" id="JANPWB010000003">
    <property type="protein sequence ID" value="KAJ1202219.1"/>
    <property type="molecule type" value="Genomic_DNA"/>
</dbReference>
<evidence type="ECO:0000313" key="2">
    <source>
        <dbReference type="Proteomes" id="UP001066276"/>
    </source>
</evidence>
<name>A0AAV7VKT7_PLEWA</name>
<dbReference type="AlphaFoldDB" id="A0AAV7VKT7"/>
<reference evidence="1" key="1">
    <citation type="journal article" date="2022" name="bioRxiv">
        <title>Sequencing and chromosome-scale assembly of the giantPleurodeles waltlgenome.</title>
        <authorList>
            <person name="Brown T."/>
            <person name="Elewa A."/>
            <person name="Iarovenko S."/>
            <person name="Subramanian E."/>
            <person name="Araus A.J."/>
            <person name="Petzold A."/>
            <person name="Susuki M."/>
            <person name="Suzuki K.-i.T."/>
            <person name="Hayashi T."/>
            <person name="Toyoda A."/>
            <person name="Oliveira C."/>
            <person name="Osipova E."/>
            <person name="Leigh N.D."/>
            <person name="Simon A."/>
            <person name="Yun M.H."/>
        </authorList>
    </citation>
    <scope>NUCLEOTIDE SEQUENCE</scope>
    <source>
        <strain evidence="1">20211129_DDA</strain>
        <tissue evidence="1">Liver</tissue>
    </source>
</reference>
<evidence type="ECO:0000313" key="1">
    <source>
        <dbReference type="EMBL" id="KAJ1202219.1"/>
    </source>
</evidence>
<dbReference type="Proteomes" id="UP001066276">
    <property type="component" value="Chromosome 2_1"/>
</dbReference>
<proteinExistence type="predicted"/>
<sequence length="93" mass="10166">MPCRSARALVSTWGRIGILGGRATNSRCSGLMCRGSSSFKPQTSYGTAPEILQVEMMAAFIPEELVTGVPGYNSATYHELQQPKSKLQWGPMW</sequence>
<protein>
    <submittedName>
        <fullName evidence="1">Uncharacterized protein</fullName>
    </submittedName>
</protein>
<accession>A0AAV7VKT7</accession>
<keyword evidence="2" id="KW-1185">Reference proteome</keyword>
<organism evidence="1 2">
    <name type="scientific">Pleurodeles waltl</name>
    <name type="common">Iberian ribbed newt</name>
    <dbReference type="NCBI Taxonomy" id="8319"/>
    <lineage>
        <taxon>Eukaryota</taxon>
        <taxon>Metazoa</taxon>
        <taxon>Chordata</taxon>
        <taxon>Craniata</taxon>
        <taxon>Vertebrata</taxon>
        <taxon>Euteleostomi</taxon>
        <taxon>Amphibia</taxon>
        <taxon>Batrachia</taxon>
        <taxon>Caudata</taxon>
        <taxon>Salamandroidea</taxon>
        <taxon>Salamandridae</taxon>
        <taxon>Pleurodelinae</taxon>
        <taxon>Pleurodeles</taxon>
    </lineage>
</organism>
<gene>
    <name evidence="1" type="ORF">NDU88_006020</name>
</gene>
<comment type="caution">
    <text evidence="1">The sequence shown here is derived from an EMBL/GenBank/DDBJ whole genome shotgun (WGS) entry which is preliminary data.</text>
</comment>